<dbReference type="AlphaFoldDB" id="A0AAP0N516"/>
<name>A0AAP0N516_LIQFO</name>
<evidence type="ECO:0000256" key="1">
    <source>
        <dbReference type="SAM" id="SignalP"/>
    </source>
</evidence>
<organism evidence="2 3">
    <name type="scientific">Liquidambar formosana</name>
    <name type="common">Formosan gum</name>
    <dbReference type="NCBI Taxonomy" id="63359"/>
    <lineage>
        <taxon>Eukaryota</taxon>
        <taxon>Viridiplantae</taxon>
        <taxon>Streptophyta</taxon>
        <taxon>Embryophyta</taxon>
        <taxon>Tracheophyta</taxon>
        <taxon>Spermatophyta</taxon>
        <taxon>Magnoliopsida</taxon>
        <taxon>eudicotyledons</taxon>
        <taxon>Gunneridae</taxon>
        <taxon>Pentapetalae</taxon>
        <taxon>Saxifragales</taxon>
        <taxon>Altingiaceae</taxon>
        <taxon>Liquidambar</taxon>
    </lineage>
</organism>
<feature type="chain" id="PRO_5043002658" evidence="1">
    <location>
        <begin position="28"/>
        <end position="110"/>
    </location>
</feature>
<evidence type="ECO:0000313" key="2">
    <source>
        <dbReference type="EMBL" id="KAK9265976.1"/>
    </source>
</evidence>
<proteinExistence type="predicted"/>
<dbReference type="Proteomes" id="UP001415857">
    <property type="component" value="Unassembled WGS sequence"/>
</dbReference>
<comment type="caution">
    <text evidence="2">The sequence shown here is derived from an EMBL/GenBank/DDBJ whole genome shotgun (WGS) entry which is preliminary data.</text>
</comment>
<evidence type="ECO:0000313" key="3">
    <source>
        <dbReference type="Proteomes" id="UP001415857"/>
    </source>
</evidence>
<keyword evidence="1" id="KW-0732">Signal</keyword>
<accession>A0AAP0N516</accession>
<dbReference type="EMBL" id="JBBPBK010000270">
    <property type="protein sequence ID" value="KAK9265976.1"/>
    <property type="molecule type" value="Genomic_DNA"/>
</dbReference>
<feature type="signal peptide" evidence="1">
    <location>
        <begin position="1"/>
        <end position="27"/>
    </location>
</feature>
<sequence length="110" mass="12051">MKAVHMKNSFSVALLAIILLLIQHCRANTSLMNYDTRQCNGSIHECDLDLELLFDADINARLLAAAKPSTVTGGTGKKGAAVANCRGVKYGNCLPKDNRRCPPYKRDCQK</sequence>
<gene>
    <name evidence="2" type="ORF">L1049_012510</name>
</gene>
<protein>
    <submittedName>
        <fullName evidence="2">Uncharacterized protein</fullName>
    </submittedName>
</protein>
<keyword evidence="3" id="KW-1185">Reference proteome</keyword>
<reference evidence="2 3" key="1">
    <citation type="journal article" date="2024" name="Plant J.">
        <title>Genome sequences and population genomics reveal climatic adaptation and genomic divergence between two closely related sweetgum species.</title>
        <authorList>
            <person name="Xu W.Q."/>
            <person name="Ren C.Q."/>
            <person name="Zhang X.Y."/>
            <person name="Comes H.P."/>
            <person name="Liu X.H."/>
            <person name="Li Y.G."/>
            <person name="Kettle C.J."/>
            <person name="Jalonen R."/>
            <person name="Gaisberger H."/>
            <person name="Ma Y.Z."/>
            <person name="Qiu Y.X."/>
        </authorList>
    </citation>
    <scope>NUCLEOTIDE SEQUENCE [LARGE SCALE GENOMIC DNA]</scope>
    <source>
        <strain evidence="2">Hangzhou</strain>
    </source>
</reference>